<sequence length="253" mass="26693">MSYNIDGKTAIVTGAASGIGRATAERLAAEGANVAVVDIDIEGGEETVARIEDDEGVARFIETDVSDEADVERMVKATVDEFGSLELAHNNAGIEGESATTAEHTKANWDRVVDTNMKGVWLCMKHEIPAMLEGDGEGAIVNTSSISGQTGAGDAPYVATKHGILGLTRTAAVEYAQEGIRVNAVAPGVIDTPVSNRFREENPEEFEQFVQMAPVGRMGEPMEIGNAVAWLLSEEASFATGGLFQIDGGFMAL</sequence>
<dbReference type="InterPro" id="IPR002347">
    <property type="entry name" value="SDR_fam"/>
</dbReference>
<keyword evidence="4" id="KW-1185">Reference proteome</keyword>
<evidence type="ECO:0000313" key="4">
    <source>
        <dbReference type="Proteomes" id="UP000001903"/>
    </source>
</evidence>
<evidence type="ECO:0000256" key="2">
    <source>
        <dbReference type="ARBA" id="ARBA00023002"/>
    </source>
</evidence>
<geneLocation type="plasmid" evidence="3 4">
    <name>pHTUR01</name>
</geneLocation>
<reference evidence="3 4" key="1">
    <citation type="journal article" date="2010" name="Stand. Genomic Sci.">
        <title>Complete genome sequence of Haloterrigena turkmenica type strain (4k).</title>
        <authorList>
            <person name="Saunders E."/>
            <person name="Tindall B.J."/>
            <person name="Fahnrich R."/>
            <person name="Lapidus A."/>
            <person name="Copeland A."/>
            <person name="Del Rio T.G."/>
            <person name="Lucas S."/>
            <person name="Chen F."/>
            <person name="Tice H."/>
            <person name="Cheng J.F."/>
            <person name="Han C."/>
            <person name="Detter J.C."/>
            <person name="Bruce D."/>
            <person name="Goodwin L."/>
            <person name="Chain P."/>
            <person name="Pitluck S."/>
            <person name="Pati A."/>
            <person name="Ivanova N."/>
            <person name="Mavromatis K."/>
            <person name="Chen A."/>
            <person name="Palaniappan K."/>
            <person name="Land M."/>
            <person name="Hauser L."/>
            <person name="Chang Y.J."/>
            <person name="Jeffries C.D."/>
            <person name="Brettin T."/>
            <person name="Rohde M."/>
            <person name="Goker M."/>
            <person name="Bristow J."/>
            <person name="Eisen J.A."/>
            <person name="Markowitz V."/>
            <person name="Hugenholtz P."/>
            <person name="Klenk H.P."/>
            <person name="Kyrpides N.C."/>
        </authorList>
    </citation>
    <scope>NUCLEOTIDE SEQUENCE [LARGE SCALE GENOMIC DNA]</scope>
    <source>
        <strain evidence="4">ATCC 51198 / DSM 5511 / JCM 9101 / NCIMB 13204 / VKM B-1734 / 4k</strain>
    </source>
</reference>
<dbReference type="Pfam" id="PF13561">
    <property type="entry name" value="adh_short_C2"/>
    <property type="match status" value="1"/>
</dbReference>
<proteinExistence type="inferred from homology"/>
<dbReference type="GO" id="GO:0016491">
    <property type="term" value="F:oxidoreductase activity"/>
    <property type="evidence" value="ECO:0007669"/>
    <property type="project" value="UniProtKB-KW"/>
</dbReference>
<accession>D2RZX9</accession>
<dbReference type="Gene3D" id="3.40.50.720">
    <property type="entry name" value="NAD(P)-binding Rossmann-like Domain"/>
    <property type="match status" value="1"/>
</dbReference>
<dbReference type="GeneID" id="8744444"/>
<dbReference type="KEGG" id="htu:Htur_3816"/>
<gene>
    <name evidence="3" type="ordered locus">Htur_3816</name>
</gene>
<organism evidence="3 4">
    <name type="scientific">Haloterrigena turkmenica (strain ATCC 51198 / DSM 5511 / JCM 9101 / NCIMB 13204 / VKM B-1734 / 4k)</name>
    <name type="common">Halococcus turkmenicus</name>
    <dbReference type="NCBI Taxonomy" id="543526"/>
    <lineage>
        <taxon>Archaea</taxon>
        <taxon>Methanobacteriati</taxon>
        <taxon>Methanobacteriota</taxon>
        <taxon>Stenosarchaea group</taxon>
        <taxon>Halobacteria</taxon>
        <taxon>Halobacteriales</taxon>
        <taxon>Natrialbaceae</taxon>
        <taxon>Haloterrigena</taxon>
    </lineage>
</organism>
<dbReference type="EMBL" id="CP001861">
    <property type="protein sequence ID" value="ADB62676.1"/>
    <property type="molecule type" value="Genomic_DNA"/>
</dbReference>
<protein>
    <submittedName>
        <fullName evidence="3">Short-chain dehydrogenase/reductase SDR</fullName>
    </submittedName>
</protein>
<comment type="similarity">
    <text evidence="1">Belongs to the short-chain dehydrogenases/reductases (SDR) family.</text>
</comment>
<dbReference type="AlphaFoldDB" id="D2RZX9"/>
<keyword evidence="3" id="KW-0614">Plasmid</keyword>
<dbReference type="SUPFAM" id="SSF51735">
    <property type="entry name" value="NAD(P)-binding Rossmann-fold domains"/>
    <property type="match status" value="1"/>
</dbReference>
<dbReference type="RefSeq" id="WP_012944920.1">
    <property type="nucleotide sequence ID" value="NC_013744.1"/>
</dbReference>
<evidence type="ECO:0000313" key="3">
    <source>
        <dbReference type="EMBL" id="ADB62676.1"/>
    </source>
</evidence>
<dbReference type="PANTHER" id="PTHR24321:SF8">
    <property type="entry name" value="ESTRADIOL 17-BETA-DEHYDROGENASE 8-RELATED"/>
    <property type="match status" value="1"/>
</dbReference>
<dbReference type="Proteomes" id="UP000001903">
    <property type="component" value="Plasmid pHTUR01"/>
</dbReference>
<dbReference type="PROSITE" id="PS00061">
    <property type="entry name" value="ADH_SHORT"/>
    <property type="match status" value="1"/>
</dbReference>
<dbReference type="PANTHER" id="PTHR24321">
    <property type="entry name" value="DEHYDROGENASES, SHORT CHAIN"/>
    <property type="match status" value="1"/>
</dbReference>
<name>D2RZX9_HALTV</name>
<keyword evidence="2" id="KW-0560">Oxidoreductase</keyword>
<dbReference type="HOGENOM" id="CLU_010194_1_0_2"/>
<evidence type="ECO:0000256" key="1">
    <source>
        <dbReference type="ARBA" id="ARBA00006484"/>
    </source>
</evidence>
<dbReference type="OrthoDB" id="7442at2157"/>
<dbReference type="PRINTS" id="PR00081">
    <property type="entry name" value="GDHRDH"/>
</dbReference>
<dbReference type="PRINTS" id="PR00080">
    <property type="entry name" value="SDRFAMILY"/>
</dbReference>
<dbReference type="NCBIfam" id="NF005559">
    <property type="entry name" value="PRK07231.1"/>
    <property type="match status" value="1"/>
</dbReference>
<dbReference type="InterPro" id="IPR036291">
    <property type="entry name" value="NAD(P)-bd_dom_sf"/>
</dbReference>
<dbReference type="InterPro" id="IPR020904">
    <property type="entry name" value="Sc_DH/Rdtase_CS"/>
</dbReference>
<dbReference type="FunFam" id="3.40.50.720:FF:000084">
    <property type="entry name" value="Short-chain dehydrogenase reductase"/>
    <property type="match status" value="1"/>
</dbReference>